<feature type="compositionally biased region" description="Low complexity" evidence="1">
    <location>
        <begin position="11"/>
        <end position="23"/>
    </location>
</feature>
<feature type="compositionally biased region" description="Basic residues" evidence="1">
    <location>
        <begin position="259"/>
        <end position="269"/>
    </location>
</feature>
<feature type="region of interest" description="Disordered" evidence="1">
    <location>
        <begin position="322"/>
        <end position="343"/>
    </location>
</feature>
<keyword evidence="3" id="KW-1185">Reference proteome</keyword>
<accession>A0A1Q9C4U5</accession>
<reference evidence="2 3" key="1">
    <citation type="submission" date="2016-02" db="EMBL/GenBank/DDBJ databases">
        <title>Genome analysis of coral dinoflagellate symbionts highlights evolutionary adaptations to a symbiotic lifestyle.</title>
        <authorList>
            <person name="Aranda M."/>
            <person name="Li Y."/>
            <person name="Liew Y.J."/>
            <person name="Baumgarten S."/>
            <person name="Simakov O."/>
            <person name="Wilson M."/>
            <person name="Piel J."/>
            <person name="Ashoor H."/>
            <person name="Bougouffa S."/>
            <person name="Bajic V.B."/>
            <person name="Ryu T."/>
            <person name="Ravasi T."/>
            <person name="Bayer T."/>
            <person name="Micklem G."/>
            <person name="Kim H."/>
            <person name="Bhak J."/>
            <person name="Lajeunesse T.C."/>
            <person name="Voolstra C.R."/>
        </authorList>
    </citation>
    <scope>NUCLEOTIDE SEQUENCE [LARGE SCALE GENOMIC DNA]</scope>
    <source>
        <strain evidence="2 3">CCMP2467</strain>
    </source>
</reference>
<gene>
    <name evidence="2" type="ORF">AK812_SmicGene41951</name>
</gene>
<feature type="compositionally biased region" description="Polar residues" evidence="1">
    <location>
        <begin position="331"/>
        <end position="343"/>
    </location>
</feature>
<feature type="compositionally biased region" description="Basic and acidic residues" evidence="1">
    <location>
        <begin position="240"/>
        <end position="249"/>
    </location>
</feature>
<sequence>MPEEPMELSTAPAEAMPAAAMPEEPMKPSTAPAEAMPAAAMPEEPMEPSAGPAGVPETEREDVLEELLAEPAPRTVPRPGHAVSERQHIQWQLEILAQLSADAARDPVCGAHAAEQLTAALARRQEETQRHFEMMMLAQRRQNREAMEKLQLQHARGSQQLMGIIQNQMGLSMPGNSGADTPGPAPLTPGARSTLPPAVSTKRRSRCNKCDACTALLAANVRRQWCETWKPGSDTVPRGPDGRYLKRESDDEGAEEQKKKKPKKEKKKRVAEPREQSPLRGRTTILTRMVLVAVLVVKSSLVLRRCLWCRYRPRSERHIIRGKVPVGGGSTTNRTEGSCPKST</sequence>
<feature type="region of interest" description="Disordered" evidence="1">
    <location>
        <begin position="171"/>
        <end position="204"/>
    </location>
</feature>
<protein>
    <submittedName>
        <fullName evidence="2">Uncharacterized protein</fullName>
    </submittedName>
</protein>
<evidence type="ECO:0000313" key="2">
    <source>
        <dbReference type="EMBL" id="OLP77941.1"/>
    </source>
</evidence>
<dbReference type="EMBL" id="LSRX01001688">
    <property type="protein sequence ID" value="OLP77941.1"/>
    <property type="molecule type" value="Genomic_DNA"/>
</dbReference>
<evidence type="ECO:0000313" key="3">
    <source>
        <dbReference type="Proteomes" id="UP000186817"/>
    </source>
</evidence>
<comment type="caution">
    <text evidence="2">The sequence shown here is derived from an EMBL/GenBank/DDBJ whole genome shotgun (WGS) entry which is preliminary data.</text>
</comment>
<feature type="compositionally biased region" description="Low complexity" evidence="1">
    <location>
        <begin position="31"/>
        <end position="53"/>
    </location>
</feature>
<dbReference type="Proteomes" id="UP000186817">
    <property type="component" value="Unassembled WGS sequence"/>
</dbReference>
<dbReference type="AlphaFoldDB" id="A0A1Q9C4U5"/>
<feature type="region of interest" description="Disordered" evidence="1">
    <location>
        <begin position="1"/>
        <end position="60"/>
    </location>
</feature>
<name>A0A1Q9C4U5_SYMMI</name>
<proteinExistence type="predicted"/>
<feature type="region of interest" description="Disordered" evidence="1">
    <location>
        <begin position="229"/>
        <end position="279"/>
    </location>
</feature>
<organism evidence="2 3">
    <name type="scientific">Symbiodinium microadriaticum</name>
    <name type="common">Dinoflagellate</name>
    <name type="synonym">Zooxanthella microadriatica</name>
    <dbReference type="NCBI Taxonomy" id="2951"/>
    <lineage>
        <taxon>Eukaryota</taxon>
        <taxon>Sar</taxon>
        <taxon>Alveolata</taxon>
        <taxon>Dinophyceae</taxon>
        <taxon>Suessiales</taxon>
        <taxon>Symbiodiniaceae</taxon>
        <taxon>Symbiodinium</taxon>
    </lineage>
</organism>
<dbReference type="OrthoDB" id="440894at2759"/>
<evidence type="ECO:0000256" key="1">
    <source>
        <dbReference type="SAM" id="MobiDB-lite"/>
    </source>
</evidence>